<dbReference type="STRING" id="100225.SAMN05421595_2400"/>
<proteinExistence type="predicted"/>
<dbReference type="EMBL" id="BAGZ01000016">
    <property type="protein sequence ID" value="GAB78747.1"/>
    <property type="molecule type" value="Genomic_DNA"/>
</dbReference>
<reference evidence="1 2" key="1">
    <citation type="submission" date="2012-08" db="EMBL/GenBank/DDBJ databases">
        <title>Whole genome shotgun sequence of Austwickia chelonae NBRC 105200.</title>
        <authorList>
            <person name="Yoshida I."/>
            <person name="Hosoyama A."/>
            <person name="Tsuchikane K."/>
            <person name="Katsumata H."/>
            <person name="Ando Y."/>
            <person name="Ohji S."/>
            <person name="Hamada M."/>
            <person name="Tamura T."/>
            <person name="Yamazoe A."/>
            <person name="Yamazaki S."/>
            <person name="Fujita N."/>
        </authorList>
    </citation>
    <scope>NUCLEOTIDE SEQUENCE [LARGE SCALE GENOMIC DNA]</scope>
    <source>
        <strain evidence="1 2">NBRC 105200</strain>
    </source>
</reference>
<dbReference type="InterPro" id="IPR027417">
    <property type="entry name" value="P-loop_NTPase"/>
</dbReference>
<evidence type="ECO:0008006" key="3">
    <source>
        <dbReference type="Google" id="ProtNLM"/>
    </source>
</evidence>
<keyword evidence="2" id="KW-1185">Reference proteome</keyword>
<protein>
    <recommendedName>
        <fullName evidence="3">ABC transporter ATP-binding protein</fullName>
    </recommendedName>
</protein>
<dbReference type="RefSeq" id="WP_006503504.1">
    <property type="nucleotide sequence ID" value="NZ_BAGZ01000016.1"/>
</dbReference>
<dbReference type="OrthoDB" id="3775353at2"/>
<name>K6WA83_9MICO</name>
<dbReference type="AlphaFoldDB" id="K6WA83"/>
<evidence type="ECO:0000313" key="2">
    <source>
        <dbReference type="Proteomes" id="UP000008495"/>
    </source>
</evidence>
<gene>
    <name evidence="1" type="ORF">AUCHE_16_01700</name>
</gene>
<organism evidence="1 2">
    <name type="scientific">Austwickia chelonae NBRC 105200</name>
    <dbReference type="NCBI Taxonomy" id="1184607"/>
    <lineage>
        <taxon>Bacteria</taxon>
        <taxon>Bacillati</taxon>
        <taxon>Actinomycetota</taxon>
        <taxon>Actinomycetes</taxon>
        <taxon>Micrococcales</taxon>
        <taxon>Dermatophilaceae</taxon>
        <taxon>Austwickia</taxon>
    </lineage>
</organism>
<accession>K6WA83</accession>
<dbReference type="SUPFAM" id="SSF52540">
    <property type="entry name" value="P-loop containing nucleoside triphosphate hydrolases"/>
    <property type="match status" value="1"/>
</dbReference>
<dbReference type="Proteomes" id="UP000008495">
    <property type="component" value="Unassembled WGS sequence"/>
</dbReference>
<dbReference type="Gene3D" id="3.40.50.300">
    <property type="entry name" value="P-loop containing nucleotide triphosphate hydrolases"/>
    <property type="match status" value="1"/>
</dbReference>
<sequence>MALVAKEIGLDGLHEPLLMPTSMIAEAGQITVVEGEIGPGSTTFALALAGRVKLSRGEVAWNRDTDPALRRRKVAVVNLPDVTEPDGGLHVRTVIGHELALAGQPSRRRDIARFLTERGAADLVKSRWEQAPHGSRTGWLAELAFMEDGVEAIVVTHPDRWGGDVEEWAVPLGELIAEDRVIVIVCTPSTARILGLEDTYHIGVSL</sequence>
<dbReference type="eggNOG" id="COG1131">
    <property type="taxonomic scope" value="Bacteria"/>
</dbReference>
<comment type="caution">
    <text evidence="1">The sequence shown here is derived from an EMBL/GenBank/DDBJ whole genome shotgun (WGS) entry which is preliminary data.</text>
</comment>
<evidence type="ECO:0000313" key="1">
    <source>
        <dbReference type="EMBL" id="GAB78747.1"/>
    </source>
</evidence>